<name>A0A1G5GSI6_9FIRM</name>
<accession>A0A1G5GSI6</accession>
<keyword evidence="2" id="KW-1185">Reference proteome</keyword>
<protein>
    <submittedName>
        <fullName evidence="1">Uncharacterized protein</fullName>
    </submittedName>
</protein>
<gene>
    <name evidence="1" type="ORF">SAMN02910451_03017</name>
</gene>
<proteinExistence type="predicted"/>
<dbReference type="EMBL" id="FMUR01000024">
    <property type="protein sequence ID" value="SCY54319.1"/>
    <property type="molecule type" value="Genomic_DNA"/>
</dbReference>
<reference evidence="2" key="1">
    <citation type="submission" date="2016-10" db="EMBL/GenBank/DDBJ databases">
        <authorList>
            <person name="Varghese N."/>
            <person name="Submissions S."/>
        </authorList>
    </citation>
    <scope>NUCLEOTIDE SEQUENCE [LARGE SCALE GENOMIC DNA]</scope>
    <source>
        <strain evidence="2">XBD2006</strain>
    </source>
</reference>
<dbReference type="Proteomes" id="UP000183047">
    <property type="component" value="Unassembled WGS sequence"/>
</dbReference>
<organism evidence="1 2">
    <name type="scientific">Butyrivibrio hungatei</name>
    <dbReference type="NCBI Taxonomy" id="185008"/>
    <lineage>
        <taxon>Bacteria</taxon>
        <taxon>Bacillati</taxon>
        <taxon>Bacillota</taxon>
        <taxon>Clostridia</taxon>
        <taxon>Lachnospirales</taxon>
        <taxon>Lachnospiraceae</taxon>
        <taxon>Butyrivibrio</taxon>
    </lineage>
</organism>
<evidence type="ECO:0000313" key="2">
    <source>
        <dbReference type="Proteomes" id="UP000183047"/>
    </source>
</evidence>
<evidence type="ECO:0000313" key="1">
    <source>
        <dbReference type="EMBL" id="SCY54319.1"/>
    </source>
</evidence>
<dbReference type="AlphaFoldDB" id="A0A1G5GSI6"/>
<sequence length="75" mass="8658">MTLKQVLDALDSCGLEYSCSEEYESETEYVKALLRRICESEGDKPHTWFGSIPYDNFYDAFESLKNVAKDDVSFE</sequence>